<feature type="signal peptide" evidence="1">
    <location>
        <begin position="1"/>
        <end position="22"/>
    </location>
</feature>
<dbReference type="OrthoDB" id="9910634at2"/>
<dbReference type="AlphaFoldDB" id="A0A254NET9"/>
<comment type="caution">
    <text evidence="3">The sequence shown here is derived from an EMBL/GenBank/DDBJ whole genome shotgun (WGS) entry which is preliminary data.</text>
</comment>
<feature type="domain" description="Ice-binding protein C-terminal" evidence="2">
    <location>
        <begin position="232"/>
        <end position="256"/>
    </location>
</feature>
<evidence type="ECO:0000313" key="4">
    <source>
        <dbReference type="Proteomes" id="UP000197446"/>
    </source>
</evidence>
<dbReference type="Proteomes" id="UP000197446">
    <property type="component" value="Unassembled WGS sequence"/>
</dbReference>
<dbReference type="Pfam" id="PF07589">
    <property type="entry name" value="PEP-CTERM"/>
    <property type="match status" value="1"/>
</dbReference>
<gene>
    <name evidence="3" type="ORF">CDO81_14345</name>
</gene>
<sequence>MKFIKTLAAAAVLAAVSLPSQAYVTQANNGSTELFLVIGDENGSFLLDTGVTVASVLNSPASFTRAVASAAWTAYTAADTNLFDGASNRTTGTRWALFAYDGATLADYSAQNVITTAGKGLTAASFAFDAGTMVQSNSAMGSVAQQANGTGTHPTQANGTSYNLKGTTSYFGTNFFKFFAGNTFIGNTVGDTSSLYLLKGDADLSDDPLAPIIATKLGLTANFDGTTLTVSAVPEPESIALMAAGLAAIGFVVRRRRAD</sequence>
<name>A0A254NET9_9BURK</name>
<dbReference type="NCBIfam" id="TIGR02595">
    <property type="entry name" value="PEP_CTERM"/>
    <property type="match status" value="1"/>
</dbReference>
<protein>
    <recommendedName>
        <fullName evidence="2">Ice-binding protein C-terminal domain-containing protein</fullName>
    </recommendedName>
</protein>
<dbReference type="EMBL" id="NISI01000005">
    <property type="protein sequence ID" value="OWR03663.1"/>
    <property type="molecule type" value="Genomic_DNA"/>
</dbReference>
<evidence type="ECO:0000259" key="2">
    <source>
        <dbReference type="Pfam" id="PF07589"/>
    </source>
</evidence>
<feature type="chain" id="PRO_5013372844" description="Ice-binding protein C-terminal domain-containing protein" evidence="1">
    <location>
        <begin position="23"/>
        <end position="259"/>
    </location>
</feature>
<proteinExistence type="predicted"/>
<reference evidence="3 4" key="1">
    <citation type="journal article" date="2007" name="Int. J. Syst. Evol. Microbiol.">
        <title>Description of Pelomonas aquatica sp. nov. and Pelomonas puraquae sp. nov., isolated from industrial and haemodialysis water.</title>
        <authorList>
            <person name="Gomila M."/>
            <person name="Bowien B."/>
            <person name="Falsen E."/>
            <person name="Moore E.R."/>
            <person name="Lalucat J."/>
        </authorList>
    </citation>
    <scope>NUCLEOTIDE SEQUENCE [LARGE SCALE GENOMIC DNA]</scope>
    <source>
        <strain evidence="3 4">CCUG 52769</strain>
    </source>
</reference>
<keyword evidence="1" id="KW-0732">Signal</keyword>
<accession>A0A254NET9</accession>
<evidence type="ECO:0000313" key="3">
    <source>
        <dbReference type="EMBL" id="OWR03663.1"/>
    </source>
</evidence>
<keyword evidence="4" id="KW-1185">Reference proteome</keyword>
<dbReference type="InterPro" id="IPR013424">
    <property type="entry name" value="Ice-binding_C"/>
</dbReference>
<dbReference type="RefSeq" id="WP_088483900.1">
    <property type="nucleotide sequence ID" value="NZ_JBCNLH010000001.1"/>
</dbReference>
<evidence type="ECO:0000256" key="1">
    <source>
        <dbReference type="SAM" id="SignalP"/>
    </source>
</evidence>
<organism evidence="3 4">
    <name type="scientific">Roseateles puraquae</name>
    <dbReference type="NCBI Taxonomy" id="431059"/>
    <lineage>
        <taxon>Bacteria</taxon>
        <taxon>Pseudomonadati</taxon>
        <taxon>Pseudomonadota</taxon>
        <taxon>Betaproteobacteria</taxon>
        <taxon>Burkholderiales</taxon>
        <taxon>Sphaerotilaceae</taxon>
        <taxon>Roseateles</taxon>
    </lineage>
</organism>